<sequence length="131" mass="14644">MDEWDEGNDVEGCSIEGDGSGKPSDEWLPPSPGLRDVNLPPEFPVIGPPMPDWPAPPSPSDEERFREELYRDYDDGYVSTPCPSPPLDLFDAEENLEYGDEGDDNWMHGDVFAESKKSKNVASPPSKRKKF</sequence>
<feature type="compositionally biased region" description="Pro residues" evidence="1">
    <location>
        <begin position="41"/>
        <end position="59"/>
    </location>
</feature>
<evidence type="ECO:0000313" key="2">
    <source>
        <dbReference type="EnsemblPlants" id="OMERI10G03550.1"/>
    </source>
</evidence>
<feature type="region of interest" description="Disordered" evidence="1">
    <location>
        <begin position="98"/>
        <end position="131"/>
    </location>
</feature>
<evidence type="ECO:0000313" key="3">
    <source>
        <dbReference type="Proteomes" id="UP000008021"/>
    </source>
</evidence>
<feature type="region of interest" description="Disordered" evidence="1">
    <location>
        <begin position="1"/>
        <end position="63"/>
    </location>
</feature>
<reference evidence="2" key="1">
    <citation type="submission" date="2015-04" db="UniProtKB">
        <authorList>
            <consortium name="EnsemblPlants"/>
        </authorList>
    </citation>
    <scope>IDENTIFICATION</scope>
</reference>
<protein>
    <submittedName>
        <fullName evidence="2">Uncharacterized protein</fullName>
    </submittedName>
</protein>
<dbReference type="Proteomes" id="UP000008021">
    <property type="component" value="Chromosome 10"/>
</dbReference>
<dbReference type="EnsemblPlants" id="OMERI10G03550.1">
    <property type="protein sequence ID" value="OMERI10G03550.1"/>
    <property type="gene ID" value="OMERI10G03550"/>
</dbReference>
<dbReference type="AlphaFoldDB" id="A0A0E0EWD0"/>
<name>A0A0E0EWD0_9ORYZ</name>
<reference evidence="2" key="2">
    <citation type="submission" date="2018-05" db="EMBL/GenBank/DDBJ databases">
        <title>OmerRS3 (Oryza meridionalis Reference Sequence Version 3).</title>
        <authorList>
            <person name="Zhang J."/>
            <person name="Kudrna D."/>
            <person name="Lee S."/>
            <person name="Talag J."/>
            <person name="Welchert J."/>
            <person name="Wing R.A."/>
        </authorList>
    </citation>
    <scope>NUCLEOTIDE SEQUENCE [LARGE SCALE GENOMIC DNA]</scope>
    <source>
        <strain evidence="2">cv. OR44</strain>
    </source>
</reference>
<feature type="compositionally biased region" description="Basic and acidic residues" evidence="1">
    <location>
        <begin position="105"/>
        <end position="117"/>
    </location>
</feature>
<organism evidence="2">
    <name type="scientific">Oryza meridionalis</name>
    <dbReference type="NCBI Taxonomy" id="40149"/>
    <lineage>
        <taxon>Eukaryota</taxon>
        <taxon>Viridiplantae</taxon>
        <taxon>Streptophyta</taxon>
        <taxon>Embryophyta</taxon>
        <taxon>Tracheophyta</taxon>
        <taxon>Spermatophyta</taxon>
        <taxon>Magnoliopsida</taxon>
        <taxon>Liliopsida</taxon>
        <taxon>Poales</taxon>
        <taxon>Poaceae</taxon>
        <taxon>BOP clade</taxon>
        <taxon>Oryzoideae</taxon>
        <taxon>Oryzeae</taxon>
        <taxon>Oryzinae</taxon>
        <taxon>Oryza</taxon>
    </lineage>
</organism>
<dbReference type="Gramene" id="OMERI10G03550.1">
    <property type="protein sequence ID" value="OMERI10G03550.1"/>
    <property type="gene ID" value="OMERI10G03550"/>
</dbReference>
<evidence type="ECO:0000256" key="1">
    <source>
        <dbReference type="SAM" id="MobiDB-lite"/>
    </source>
</evidence>
<dbReference type="HOGENOM" id="CLU_159063_0_0_1"/>
<keyword evidence="3" id="KW-1185">Reference proteome</keyword>
<proteinExistence type="predicted"/>
<accession>A0A0E0EWD0</accession>